<evidence type="ECO:0000256" key="13">
    <source>
        <dbReference type="ARBA" id="ARBA00068536"/>
    </source>
</evidence>
<dbReference type="EC" id="2.4.1.346" evidence="12"/>
<dbReference type="FunFam" id="3.40.50.2000:FF:000069">
    <property type="entry name" value="Alpha-(1-6)-phosphatidylinositol monomannoside mannosyltransferase"/>
    <property type="match status" value="1"/>
</dbReference>
<evidence type="ECO:0000256" key="4">
    <source>
        <dbReference type="ARBA" id="ARBA00022676"/>
    </source>
</evidence>
<dbReference type="InterPro" id="IPR001296">
    <property type="entry name" value="Glyco_trans_1"/>
</dbReference>
<feature type="domain" description="Glycosyl transferase family 1" evidence="18">
    <location>
        <begin position="184"/>
        <end position="357"/>
    </location>
</feature>
<name>A0A1H6KJ65_MYCRU</name>
<dbReference type="FunFam" id="3.40.50.2000:FF:000115">
    <property type="entry name" value="Alpha-(1-6)-phosphatidylinositol monomannoside mannosyltransferase"/>
    <property type="match status" value="1"/>
</dbReference>
<evidence type="ECO:0000256" key="8">
    <source>
        <dbReference type="ARBA" id="ARBA00023264"/>
    </source>
</evidence>
<evidence type="ECO:0000256" key="5">
    <source>
        <dbReference type="ARBA" id="ARBA00022679"/>
    </source>
</evidence>
<organism evidence="20 21">
    <name type="scientific">Mycolicibacterium rutilum</name>
    <name type="common">Mycobacterium rutilum</name>
    <dbReference type="NCBI Taxonomy" id="370526"/>
    <lineage>
        <taxon>Bacteria</taxon>
        <taxon>Bacillati</taxon>
        <taxon>Actinomycetota</taxon>
        <taxon>Actinomycetes</taxon>
        <taxon>Mycobacteriales</taxon>
        <taxon>Mycobacteriaceae</taxon>
        <taxon>Mycolicibacterium</taxon>
    </lineage>
</organism>
<dbReference type="Gene3D" id="3.40.50.2000">
    <property type="entry name" value="Glycogen Phosphorylase B"/>
    <property type="match status" value="2"/>
</dbReference>
<keyword evidence="8" id="KW-1208">Phospholipid metabolism</keyword>
<evidence type="ECO:0000256" key="14">
    <source>
        <dbReference type="ARBA" id="ARBA00075163"/>
    </source>
</evidence>
<feature type="domain" description="Glycosyltransferase subfamily 4-like N-terminal" evidence="19">
    <location>
        <begin position="16"/>
        <end position="174"/>
    </location>
</feature>
<evidence type="ECO:0000256" key="12">
    <source>
        <dbReference type="ARBA" id="ARBA00066957"/>
    </source>
</evidence>
<comment type="catalytic activity">
    <reaction evidence="10">
        <text>a 1,2-diacyl-sn-glycero-3-phospho-[alpha-D-mannopyranosyl-(1&lt;-&gt;6)-D-myo-inositol] + GDP-alpha-D-mannose = a 2,6-O-bis(alpha-D-mannopyranosyl)-1-phosphatidyl-1D-myo-inositol + GDP + H(+)</text>
        <dbReference type="Rhea" id="RHEA:52440"/>
        <dbReference type="ChEBI" id="CHEBI:15378"/>
        <dbReference type="ChEBI" id="CHEBI:57527"/>
        <dbReference type="ChEBI" id="CHEBI:58189"/>
        <dbReference type="ChEBI" id="CHEBI:87673"/>
        <dbReference type="ChEBI" id="CHEBI:136624"/>
        <dbReference type="EC" id="2.4.1.346"/>
    </reaction>
</comment>
<dbReference type="Pfam" id="PF00534">
    <property type="entry name" value="Glycos_transf_1"/>
    <property type="match status" value="1"/>
</dbReference>
<gene>
    <name evidence="20" type="ORF">SAMN04489835_3677</name>
</gene>
<evidence type="ECO:0000256" key="16">
    <source>
        <dbReference type="ARBA" id="ARBA00077842"/>
    </source>
</evidence>
<evidence type="ECO:0000256" key="7">
    <source>
        <dbReference type="ARBA" id="ARBA00023209"/>
    </source>
</evidence>
<evidence type="ECO:0000256" key="10">
    <source>
        <dbReference type="ARBA" id="ARBA00052876"/>
    </source>
</evidence>
<dbReference type="GO" id="GO:0043750">
    <property type="term" value="F:phosphatidylinositol alpha-mannosyltransferase activity"/>
    <property type="evidence" value="ECO:0007669"/>
    <property type="project" value="UniProtKB-ARBA"/>
</dbReference>
<keyword evidence="3" id="KW-0444">Lipid biosynthesis</keyword>
<comment type="similarity">
    <text evidence="2">Belongs to the glycosyltransferase group 1 family. Glycosyltransferase 4 subfamily.</text>
</comment>
<dbReference type="GO" id="GO:0008654">
    <property type="term" value="P:phospholipid biosynthetic process"/>
    <property type="evidence" value="ECO:0007669"/>
    <property type="project" value="UniProtKB-KW"/>
</dbReference>
<evidence type="ECO:0000256" key="17">
    <source>
        <dbReference type="ARBA" id="ARBA00079381"/>
    </source>
</evidence>
<evidence type="ECO:0000256" key="6">
    <source>
        <dbReference type="ARBA" id="ARBA00023098"/>
    </source>
</evidence>
<dbReference type="EMBL" id="LT629971">
    <property type="protein sequence ID" value="SEH75444.1"/>
    <property type="molecule type" value="Genomic_DNA"/>
</dbReference>
<keyword evidence="5 20" id="KW-0808">Transferase</keyword>
<dbReference type="SUPFAM" id="SSF53756">
    <property type="entry name" value="UDP-Glycosyltransferase/glycogen phosphorylase"/>
    <property type="match status" value="1"/>
</dbReference>
<dbReference type="PANTHER" id="PTHR45947:SF3">
    <property type="entry name" value="SULFOQUINOVOSYL TRANSFERASE SQD2"/>
    <property type="match status" value="1"/>
</dbReference>
<evidence type="ECO:0000256" key="2">
    <source>
        <dbReference type="ARBA" id="ARBA00009481"/>
    </source>
</evidence>
<keyword evidence="7" id="KW-0594">Phospholipid biosynthesis</keyword>
<dbReference type="Proteomes" id="UP000182915">
    <property type="component" value="Chromosome I"/>
</dbReference>
<dbReference type="GO" id="GO:0016020">
    <property type="term" value="C:membrane"/>
    <property type="evidence" value="ECO:0007669"/>
    <property type="project" value="GOC"/>
</dbReference>
<evidence type="ECO:0000256" key="11">
    <source>
        <dbReference type="ARBA" id="ARBA00060651"/>
    </source>
</evidence>
<keyword evidence="21" id="KW-1185">Reference proteome</keyword>
<dbReference type="Pfam" id="PF13439">
    <property type="entry name" value="Glyco_transf_4"/>
    <property type="match status" value="1"/>
</dbReference>
<evidence type="ECO:0000256" key="15">
    <source>
        <dbReference type="ARBA" id="ARBA00076875"/>
    </source>
</evidence>
<evidence type="ECO:0000313" key="20">
    <source>
        <dbReference type="EMBL" id="SEH75444.1"/>
    </source>
</evidence>
<evidence type="ECO:0000313" key="21">
    <source>
        <dbReference type="Proteomes" id="UP000182915"/>
    </source>
</evidence>
<comment type="pathway">
    <text evidence="1">Lipid metabolism.</text>
</comment>
<dbReference type="RefSeq" id="WP_083408374.1">
    <property type="nucleotide sequence ID" value="NZ_LT629971.1"/>
</dbReference>
<evidence type="ECO:0000256" key="9">
    <source>
        <dbReference type="ARBA" id="ARBA00051960"/>
    </source>
</evidence>
<dbReference type="CDD" id="cd03801">
    <property type="entry name" value="GT4_PimA-like"/>
    <property type="match status" value="1"/>
</dbReference>
<dbReference type="GO" id="GO:0009247">
    <property type="term" value="P:glycolipid biosynthetic process"/>
    <property type="evidence" value="ECO:0007669"/>
    <property type="project" value="UniProtKB-ARBA"/>
</dbReference>
<proteinExistence type="inferred from homology"/>
<dbReference type="InterPro" id="IPR028098">
    <property type="entry name" value="Glyco_trans_4-like_N"/>
</dbReference>
<accession>A0A1H6KJ65</accession>
<comment type="pathway">
    <text evidence="11">Phospholipid metabolism; phosphatidylinositol metabolism.</text>
</comment>
<protein>
    <recommendedName>
        <fullName evidence="13">GDP-mannose-dependent alpha-(1-6)-phosphatidylinositol monomannoside mannosyltransferase</fullName>
        <ecNumber evidence="12">2.4.1.346</ecNumber>
    </recommendedName>
    <alternativeName>
        <fullName evidence="14">Alpha-D-mannose-alpha-(1-6)-phosphatidylmyo-inositol-mannosyltransferase</fullName>
    </alternativeName>
    <alternativeName>
        <fullName evidence="17">Alpha-mannosyltransferase</fullName>
    </alternativeName>
    <alternativeName>
        <fullName evidence="16">Guanosine diphosphomannose-phosphatidyl-inositol alpha-mannosyltransferase</fullName>
    </alternativeName>
    <alternativeName>
        <fullName evidence="15">Phosphatidylinositol alpha-mannosyltransferase</fullName>
    </alternativeName>
</protein>
<dbReference type="InterPro" id="IPR050194">
    <property type="entry name" value="Glycosyltransferase_grp1"/>
</dbReference>
<dbReference type="GO" id="GO:0033164">
    <property type="term" value="F:initiation-specific glycolipid 1,6-alpha-mannosyltransferase activity"/>
    <property type="evidence" value="ECO:0007669"/>
    <property type="project" value="UniProtKB-ARBA"/>
</dbReference>
<comment type="catalytic activity">
    <reaction evidence="9">
        <text>a 1,2-diacyl-sn-glycero-3-phospho-[alpha-D-6-acyl-mannopyranosyl-(1&lt;-&gt;6)-D-myo-inositol] + GDP-alpha-D-mannose = a 2-O-(alpha-D-mannosyl)-6-O-(6-O-acyl-alpha-D-mannosyl)-1-phosphatidyl-1D-myo-inositol + GDP + H(+)</text>
        <dbReference type="Rhea" id="RHEA:52444"/>
        <dbReference type="ChEBI" id="CHEBI:15378"/>
        <dbReference type="ChEBI" id="CHEBI:57527"/>
        <dbReference type="ChEBI" id="CHEBI:58189"/>
        <dbReference type="ChEBI" id="CHEBI:88053"/>
        <dbReference type="ChEBI" id="CHEBI:136625"/>
        <dbReference type="EC" id="2.4.1.346"/>
    </reaction>
</comment>
<keyword evidence="6" id="KW-0443">Lipid metabolism</keyword>
<evidence type="ECO:0000259" key="19">
    <source>
        <dbReference type="Pfam" id="PF13439"/>
    </source>
</evidence>
<evidence type="ECO:0000259" key="18">
    <source>
        <dbReference type="Pfam" id="PF00534"/>
    </source>
</evidence>
<evidence type="ECO:0000256" key="1">
    <source>
        <dbReference type="ARBA" id="ARBA00005189"/>
    </source>
</evidence>
<reference evidence="21" key="1">
    <citation type="submission" date="2016-10" db="EMBL/GenBank/DDBJ databases">
        <authorList>
            <person name="Varghese N."/>
            <person name="Submissions S."/>
        </authorList>
    </citation>
    <scope>NUCLEOTIDE SEQUENCE [LARGE SCALE GENOMIC DNA]</scope>
    <source>
        <strain evidence="21">DSM 45405</strain>
    </source>
</reference>
<keyword evidence="4 20" id="KW-0328">Glycosyltransferase</keyword>
<dbReference type="AlphaFoldDB" id="A0A1H6KJ65"/>
<dbReference type="PANTHER" id="PTHR45947">
    <property type="entry name" value="SULFOQUINOVOSYL TRANSFERASE SQD2"/>
    <property type="match status" value="1"/>
</dbReference>
<dbReference type="OrthoDB" id="9808602at2"/>
<sequence length="375" mass="40285">MSRVLLVTNDFPPRRGGIQSYLQELVDHLIAAGGHTLTVYAPKWKGAEDFDARAAYEVVRHPGTLMLPEPSVISRMRSLVEKQSAETVWFGAAAPLALMAPLARDAGARRVIASTHGHEVGWSMLPVARTALRGIGNGTDTITYVSNYTRGRFASAFGPRAALEHLPPGVDTDRFAPDEVARAELRARYRLGNRPVVVCVSRLVPRKGQDMLIRALPAIRQRAHGAALVIVGGGPYRSSLRRLAHSFGVAEHVVFTDGVPGEELPAHHAMADVFAMPCRTRGAGLDVEGLGIVFLEASASGVPVVAGRSGGAPETVRHGETGLVVDGWDVGAIAASVSDLLVDRDRAARMGAAGRRWVVDHWQWHTQAQRLSALL</sequence>
<dbReference type="STRING" id="370526.SAMN04489835_3677"/>
<evidence type="ECO:0000256" key="3">
    <source>
        <dbReference type="ARBA" id="ARBA00022516"/>
    </source>
</evidence>